<accession>A0ABP8K4K3</accession>
<name>A0ABP8K4K3_9MICO</name>
<dbReference type="InterPro" id="IPR010559">
    <property type="entry name" value="Sig_transdc_His_kin_internal"/>
</dbReference>
<organism evidence="3 4">
    <name type="scientific">Fodinibacter luteus</name>
    <dbReference type="NCBI Taxonomy" id="552064"/>
    <lineage>
        <taxon>Bacteria</taxon>
        <taxon>Bacillati</taxon>
        <taxon>Actinomycetota</taxon>
        <taxon>Actinomycetes</taxon>
        <taxon>Micrococcales</taxon>
        <taxon>Intrasporangiaceae</taxon>
        <taxon>Fodinibacter (ex Wang et al. 2009)</taxon>
    </lineage>
</organism>
<keyword evidence="1" id="KW-0472">Membrane</keyword>
<dbReference type="PANTHER" id="PTHR34220">
    <property type="entry name" value="SENSOR HISTIDINE KINASE YPDA"/>
    <property type="match status" value="1"/>
</dbReference>
<keyword evidence="3" id="KW-0808">Transferase</keyword>
<dbReference type="InterPro" id="IPR003594">
    <property type="entry name" value="HATPase_dom"/>
</dbReference>
<feature type="domain" description="Histidine kinase/HSP90-like ATPase" evidence="2">
    <location>
        <begin position="299"/>
        <end position="408"/>
    </location>
</feature>
<protein>
    <submittedName>
        <fullName evidence="3">Histidine kinase</fullName>
    </submittedName>
</protein>
<dbReference type="Gene3D" id="3.30.565.10">
    <property type="entry name" value="Histidine kinase-like ATPase, C-terminal domain"/>
    <property type="match status" value="1"/>
</dbReference>
<comment type="caution">
    <text evidence="3">The sequence shown here is derived from an EMBL/GenBank/DDBJ whole genome shotgun (WGS) entry which is preliminary data.</text>
</comment>
<proteinExistence type="predicted"/>
<gene>
    <name evidence="3" type="ORF">GCM10023168_08790</name>
</gene>
<dbReference type="GO" id="GO:0016301">
    <property type="term" value="F:kinase activity"/>
    <property type="evidence" value="ECO:0007669"/>
    <property type="project" value="UniProtKB-KW"/>
</dbReference>
<keyword evidence="1" id="KW-0812">Transmembrane</keyword>
<dbReference type="Proteomes" id="UP001500945">
    <property type="component" value="Unassembled WGS sequence"/>
</dbReference>
<dbReference type="EMBL" id="BAABGM010000003">
    <property type="protein sequence ID" value="GAA4400218.1"/>
    <property type="molecule type" value="Genomic_DNA"/>
</dbReference>
<evidence type="ECO:0000313" key="3">
    <source>
        <dbReference type="EMBL" id="GAA4400218.1"/>
    </source>
</evidence>
<dbReference type="SUPFAM" id="SSF55874">
    <property type="entry name" value="ATPase domain of HSP90 chaperone/DNA topoisomerase II/histidine kinase"/>
    <property type="match status" value="1"/>
</dbReference>
<keyword evidence="1" id="KW-1133">Transmembrane helix</keyword>
<reference evidence="4" key="1">
    <citation type="journal article" date="2019" name="Int. J. Syst. Evol. Microbiol.">
        <title>The Global Catalogue of Microorganisms (GCM) 10K type strain sequencing project: providing services to taxonomists for standard genome sequencing and annotation.</title>
        <authorList>
            <consortium name="The Broad Institute Genomics Platform"/>
            <consortium name="The Broad Institute Genome Sequencing Center for Infectious Disease"/>
            <person name="Wu L."/>
            <person name="Ma J."/>
        </authorList>
    </citation>
    <scope>NUCLEOTIDE SEQUENCE [LARGE SCALE GENOMIC DNA]</scope>
    <source>
        <strain evidence="4">JCM 17809</strain>
    </source>
</reference>
<evidence type="ECO:0000259" key="2">
    <source>
        <dbReference type="SMART" id="SM00387"/>
    </source>
</evidence>
<evidence type="ECO:0000256" key="1">
    <source>
        <dbReference type="SAM" id="Phobius"/>
    </source>
</evidence>
<sequence>MRASVLVLWSGPEPRVGPMTGIHWPTAVLVIGTGLLVWLAVWLLRRNRRRGFLSEVDRATYATLHTASLASQHLGDGLTPEAAEKAGRHLLSILGAHALSLSDPGSVLSWTGTGEHHAGLALGLGDETRRTGRTVVHGASDVTCSDPNCPIRSAVTAPLVMDDLVVGTLTAWTEHPSPGLARATEEVAAWVSSQLALAELARTRTRVMEAELRALRAQISPHFIYNSLAAIASFVRTDPDRARELLIDFADFTRYALRSGGPFTTLAEELRNVERYLVLEQARFGDRLEISLLIAPEVLPVTVPYLAVQPLVENAVRHGLAGKEGVGHLEITATDRGSDAEISIEDDGVGADPRRIRTILDGAHASDSVGLGNVDARLRQVYGDEFGLVVETAEGAGTKVTFRVPKFAPGIHADA</sequence>
<feature type="transmembrane region" description="Helical" evidence="1">
    <location>
        <begin position="22"/>
        <end position="44"/>
    </location>
</feature>
<keyword evidence="4" id="KW-1185">Reference proteome</keyword>
<dbReference type="Pfam" id="PF06580">
    <property type="entry name" value="His_kinase"/>
    <property type="match status" value="1"/>
</dbReference>
<dbReference type="SMART" id="SM00387">
    <property type="entry name" value="HATPase_c"/>
    <property type="match status" value="1"/>
</dbReference>
<dbReference type="PANTHER" id="PTHR34220:SF7">
    <property type="entry name" value="SENSOR HISTIDINE KINASE YPDA"/>
    <property type="match status" value="1"/>
</dbReference>
<dbReference type="InterPro" id="IPR036890">
    <property type="entry name" value="HATPase_C_sf"/>
</dbReference>
<dbReference type="Pfam" id="PF02518">
    <property type="entry name" value="HATPase_c"/>
    <property type="match status" value="1"/>
</dbReference>
<evidence type="ECO:0000313" key="4">
    <source>
        <dbReference type="Proteomes" id="UP001500945"/>
    </source>
</evidence>
<dbReference type="InterPro" id="IPR050640">
    <property type="entry name" value="Bact_2-comp_sensor_kinase"/>
</dbReference>
<keyword evidence="3" id="KW-0418">Kinase</keyword>